<evidence type="ECO:0000256" key="3">
    <source>
        <dbReference type="ARBA" id="ARBA00030596"/>
    </source>
</evidence>
<dbReference type="Pfam" id="PF02303">
    <property type="entry name" value="Phage_DNA_bind"/>
    <property type="match status" value="1"/>
</dbReference>
<dbReference type="GO" id="GO:0003697">
    <property type="term" value="F:single-stranded DNA binding"/>
    <property type="evidence" value="ECO:0007669"/>
    <property type="project" value="InterPro"/>
</dbReference>
<dbReference type="EMBL" id="CP022129">
    <property type="protein sequence ID" value="ASF48434.1"/>
    <property type="molecule type" value="Genomic_DNA"/>
</dbReference>
<organism evidence="4 5">
    <name type="scientific">Methylovulum psychrotolerans</name>
    <dbReference type="NCBI Taxonomy" id="1704499"/>
    <lineage>
        <taxon>Bacteria</taxon>
        <taxon>Pseudomonadati</taxon>
        <taxon>Pseudomonadota</taxon>
        <taxon>Gammaproteobacteria</taxon>
        <taxon>Methylococcales</taxon>
        <taxon>Methylococcaceae</taxon>
        <taxon>Methylovulum</taxon>
    </lineage>
</organism>
<dbReference type="Gene3D" id="2.40.50.140">
    <property type="entry name" value="Nucleic acid-binding proteins"/>
    <property type="match status" value="1"/>
</dbReference>
<name>A0A1Z4C4M8_9GAMM</name>
<evidence type="ECO:0000256" key="1">
    <source>
        <dbReference type="ARBA" id="ARBA00022705"/>
    </source>
</evidence>
<keyword evidence="5" id="KW-1185">Reference proteome</keyword>
<dbReference type="Proteomes" id="UP000197019">
    <property type="component" value="Chromosome"/>
</dbReference>
<keyword evidence="2" id="KW-0238">DNA-binding</keyword>
<reference evidence="4 5" key="1">
    <citation type="submission" date="2017-06" db="EMBL/GenBank/DDBJ databases">
        <title>Genome Sequencing of the methanotroph Methylovulum psychrotolerants str. HV10-M2 isolated from a high-altitude environment.</title>
        <authorList>
            <person name="Mateos-Rivera A."/>
        </authorList>
    </citation>
    <scope>NUCLEOTIDE SEQUENCE [LARGE SCALE GENOMIC DNA]</scope>
    <source>
        <strain evidence="4 5">HV10_M2</strain>
    </source>
</reference>
<evidence type="ECO:0000256" key="2">
    <source>
        <dbReference type="ARBA" id="ARBA00023125"/>
    </source>
</evidence>
<evidence type="ECO:0000313" key="5">
    <source>
        <dbReference type="Proteomes" id="UP000197019"/>
    </source>
</evidence>
<dbReference type="GO" id="GO:0006260">
    <property type="term" value="P:DNA replication"/>
    <property type="evidence" value="ECO:0007669"/>
    <property type="project" value="UniProtKB-KW"/>
</dbReference>
<dbReference type="AlphaFoldDB" id="A0A1Z4C4M8"/>
<dbReference type="RefSeq" id="WP_088621301.1">
    <property type="nucleotide sequence ID" value="NZ_CP022129.1"/>
</dbReference>
<protein>
    <recommendedName>
        <fullName evidence="3">Single-stranded DNA-binding protein</fullName>
    </recommendedName>
</protein>
<evidence type="ECO:0000313" key="4">
    <source>
        <dbReference type="EMBL" id="ASF48434.1"/>
    </source>
</evidence>
<dbReference type="InterPro" id="IPR003512">
    <property type="entry name" value="Phage_M13_G5P_DNA-bd"/>
</dbReference>
<sequence length="114" mass="12804">MSLVLAFTERAQTDAVTSRAHPTTGELEYQQKIWVYKSGSKFPTEYRIRLPSGVKCYPEGDYAFELQTNIKPDKYGSMSFDGFAPTTLIPVKQPFIDAFNKVSAQIYQQLAAPA</sequence>
<gene>
    <name evidence="4" type="ORF">CEK71_21555</name>
</gene>
<dbReference type="KEGG" id="mpsy:CEK71_21555"/>
<proteinExistence type="predicted"/>
<accession>A0A1Z4C4M8</accession>
<keyword evidence="1" id="KW-0235">DNA replication</keyword>
<dbReference type="InterPro" id="IPR012340">
    <property type="entry name" value="NA-bd_OB-fold"/>
</dbReference>